<feature type="transmembrane region" description="Helical" evidence="1">
    <location>
        <begin position="368"/>
        <end position="389"/>
    </location>
</feature>
<keyword evidence="1" id="KW-1133">Transmembrane helix</keyword>
<keyword evidence="1" id="KW-0472">Membrane</keyword>
<keyword evidence="1" id="KW-0812">Transmembrane</keyword>
<evidence type="ECO:0000313" key="2">
    <source>
        <dbReference type="EMBL" id="MBB6161636.1"/>
    </source>
</evidence>
<feature type="transmembrane region" description="Helical" evidence="1">
    <location>
        <begin position="145"/>
        <end position="169"/>
    </location>
</feature>
<feature type="transmembrane region" description="Helical" evidence="1">
    <location>
        <begin position="105"/>
        <end position="125"/>
    </location>
</feature>
<feature type="transmembrane region" description="Helical" evidence="1">
    <location>
        <begin position="313"/>
        <end position="331"/>
    </location>
</feature>
<feature type="transmembrane region" description="Helical" evidence="1">
    <location>
        <begin position="28"/>
        <end position="48"/>
    </location>
</feature>
<feature type="transmembrane region" description="Helical" evidence="1">
    <location>
        <begin position="279"/>
        <end position="301"/>
    </location>
</feature>
<protein>
    <submittedName>
        <fullName evidence="2">Uncharacterized protein</fullName>
    </submittedName>
</protein>
<organism evidence="2 3">
    <name type="scientific">Rhizobium wenxiniae</name>
    <dbReference type="NCBI Taxonomy" id="1737357"/>
    <lineage>
        <taxon>Bacteria</taxon>
        <taxon>Pseudomonadati</taxon>
        <taxon>Pseudomonadota</taxon>
        <taxon>Alphaproteobacteria</taxon>
        <taxon>Hyphomicrobiales</taxon>
        <taxon>Rhizobiaceae</taxon>
        <taxon>Rhizobium/Agrobacterium group</taxon>
        <taxon>Rhizobium</taxon>
    </lineage>
</organism>
<dbReference type="AlphaFoldDB" id="A0A7X0CZN5"/>
<accession>A0A7X0CZN5</accession>
<sequence>MTMTPETDDIGTRTAGERKAARVSDRRNVALIILVALISLIPILSVRFPPMTDYANHYVRLWLLAGGIERPMMSQFYQIYWNVAWTNIAIDLLAFLLGKIATMDFIAPFVLALALLLPPIGVTLLNRKLFGGFHWWQLLCFALAWNAVLLFGFLSFSISLGLALVFAYLDECLKPRGLAVVLALRAICAAILLTAHPFGLLFYTALLAALAFGPSAAPLRQAKTFAAATGRVMLAIIPVFLPLVVFLLFGPSLPGQADVSLLDSMHWDSPSVIRSLKVLLMYFRTYDVRIDMIYLALFIVLVRETIRYRTMTLHWGLVLVAIVTGILSMFMPTSVLSTGGMDVRLPCMMTLAAAAGLRPQVKGRLSSLALPVVLILVVSRTVYIEYVWLQRNADIAAVERALQHVEPGSAVLPAHAQTAPEDIMNMPVGRIIGGMFPSYIHYPALVSFERDAFMPYLFTATGKQPLRVRDPWSEIAVPEGIPIPTDMLNEPAPHYAPYMADWKSRFDYVLVLNADMASPNHPMPVIDTVHLVADEGFASLYRIEHPSP</sequence>
<evidence type="ECO:0000313" key="3">
    <source>
        <dbReference type="Proteomes" id="UP000547879"/>
    </source>
</evidence>
<reference evidence="2 3" key="1">
    <citation type="submission" date="2020-08" db="EMBL/GenBank/DDBJ databases">
        <title>Genomic Encyclopedia of Type Strains, Phase IV (KMG-IV): sequencing the most valuable type-strain genomes for metagenomic binning, comparative biology and taxonomic classification.</title>
        <authorList>
            <person name="Goeker M."/>
        </authorList>
    </citation>
    <scope>NUCLEOTIDE SEQUENCE [LARGE SCALE GENOMIC DNA]</scope>
    <source>
        <strain evidence="2 3">DSM 100734</strain>
    </source>
</reference>
<feature type="transmembrane region" description="Helical" evidence="1">
    <location>
        <begin position="232"/>
        <end position="253"/>
    </location>
</feature>
<comment type="caution">
    <text evidence="2">The sequence shown here is derived from an EMBL/GenBank/DDBJ whole genome shotgun (WGS) entry which is preliminary data.</text>
</comment>
<dbReference type="RefSeq" id="WP_183990872.1">
    <property type="nucleotide sequence ID" value="NZ_BMHW01000001.1"/>
</dbReference>
<name>A0A7X0CZN5_9HYPH</name>
<dbReference type="EMBL" id="JACHEG010000001">
    <property type="protein sequence ID" value="MBB6161636.1"/>
    <property type="molecule type" value="Genomic_DNA"/>
</dbReference>
<dbReference type="Proteomes" id="UP000547879">
    <property type="component" value="Unassembled WGS sequence"/>
</dbReference>
<feature type="transmembrane region" description="Helical" evidence="1">
    <location>
        <begin position="200"/>
        <end position="220"/>
    </location>
</feature>
<feature type="transmembrane region" description="Helical" evidence="1">
    <location>
        <begin position="79"/>
        <end position="98"/>
    </location>
</feature>
<evidence type="ECO:0000256" key="1">
    <source>
        <dbReference type="SAM" id="Phobius"/>
    </source>
</evidence>
<keyword evidence="3" id="KW-1185">Reference proteome</keyword>
<gene>
    <name evidence="2" type="ORF">HNQ72_001433</name>
</gene>
<proteinExistence type="predicted"/>
<feature type="transmembrane region" description="Helical" evidence="1">
    <location>
        <begin position="176"/>
        <end position="194"/>
    </location>
</feature>